<proteinExistence type="predicted"/>
<gene>
    <name evidence="3" type="ORF">Pen02_42050</name>
</gene>
<organism evidence="3 4">
    <name type="scientific">Plantactinospora endophytica</name>
    <dbReference type="NCBI Taxonomy" id="673535"/>
    <lineage>
        <taxon>Bacteria</taxon>
        <taxon>Bacillati</taxon>
        <taxon>Actinomycetota</taxon>
        <taxon>Actinomycetes</taxon>
        <taxon>Micromonosporales</taxon>
        <taxon>Micromonosporaceae</taxon>
        <taxon>Plantactinospora</taxon>
    </lineage>
</organism>
<name>A0ABQ4E3I5_9ACTN</name>
<dbReference type="InterPro" id="IPR050091">
    <property type="entry name" value="PKS_NRPS_Biosynth_Enz"/>
</dbReference>
<comment type="caution">
    <text evidence="3">The sequence shown here is derived from an EMBL/GenBank/DDBJ whole genome shotgun (WGS) entry which is preliminary data.</text>
</comment>
<evidence type="ECO:0000313" key="3">
    <source>
        <dbReference type="EMBL" id="GIG89269.1"/>
    </source>
</evidence>
<dbReference type="InterPro" id="IPR036291">
    <property type="entry name" value="NAD(P)-bd_dom_sf"/>
</dbReference>
<protein>
    <recommendedName>
        <fullName evidence="2">Ketoreductase domain-containing protein</fullName>
    </recommendedName>
</protein>
<evidence type="ECO:0000313" key="4">
    <source>
        <dbReference type="Proteomes" id="UP000646749"/>
    </source>
</evidence>
<dbReference type="InterPro" id="IPR013968">
    <property type="entry name" value="PKS_KR"/>
</dbReference>
<dbReference type="EMBL" id="BONW01000020">
    <property type="protein sequence ID" value="GIG89269.1"/>
    <property type="molecule type" value="Genomic_DNA"/>
</dbReference>
<dbReference type="Pfam" id="PF08659">
    <property type="entry name" value="KR"/>
    <property type="match status" value="1"/>
</dbReference>
<dbReference type="PANTHER" id="PTHR43775">
    <property type="entry name" value="FATTY ACID SYNTHASE"/>
    <property type="match status" value="1"/>
</dbReference>
<keyword evidence="4" id="KW-1185">Reference proteome</keyword>
<evidence type="ECO:0000259" key="2">
    <source>
        <dbReference type="SMART" id="SM00822"/>
    </source>
</evidence>
<keyword evidence="1" id="KW-0808">Transferase</keyword>
<evidence type="ECO:0000256" key="1">
    <source>
        <dbReference type="ARBA" id="ARBA00022679"/>
    </source>
</evidence>
<accession>A0ABQ4E3I5</accession>
<dbReference type="Gene3D" id="3.40.50.720">
    <property type="entry name" value="NAD(P)-binding Rossmann-like Domain"/>
    <property type="match status" value="1"/>
</dbReference>
<dbReference type="Proteomes" id="UP000646749">
    <property type="component" value="Unassembled WGS sequence"/>
</dbReference>
<dbReference type="InterPro" id="IPR057326">
    <property type="entry name" value="KR_dom"/>
</dbReference>
<feature type="domain" description="Ketoreductase" evidence="2">
    <location>
        <begin position="215"/>
        <end position="439"/>
    </location>
</feature>
<sequence>MDADARVGVAPTRMLPRLVPLAGAAVRPATALAGATLVVTGSGPAAVRVVELLRRHGATVRTGTAVEPGTVDGVDGLVLLDGLTGGQPPLLPGVFGLVKRVLAGGPRWMLAVADPSTGAYADGLGGLFRTIARECPSTVSRLVVVDAAQPVERVAQQVVDELLVDDDAVVVHRVGGERCGWELTPVGLGALAAGGAGPAGDGAAEARAVGLDRDSVVVLVGGARGITSWFARTLAAAAGCRIELVGRTPLPAGPEDPVLAAATDPAALRAALARQRIGSAATIGRTAAAILAGREVRATLRELSELGAEAHYHTLDVRDPEATRRLLAAIHGQYGRIDGLVYGAGTIEDKLIAEKDPESFSRVFDTKVGGAQAVLSALDSLGGRPSFVVLFGSIAAAYGSRGQGDYAAANDALAAIGSRWAARTGNRCLTVHWGPWAPSEGHGGMVSAELGREYARRGIGLIDPEEGALSLLAELAWGDPAVTSVVHTASGW</sequence>
<dbReference type="PANTHER" id="PTHR43775:SF51">
    <property type="entry name" value="INACTIVE PHENOLPHTHIOCEROL SYNTHESIS POLYKETIDE SYNTHASE TYPE I PKS1-RELATED"/>
    <property type="match status" value="1"/>
</dbReference>
<dbReference type="SUPFAM" id="SSF51735">
    <property type="entry name" value="NAD(P)-binding Rossmann-fold domains"/>
    <property type="match status" value="2"/>
</dbReference>
<reference evidence="3 4" key="1">
    <citation type="submission" date="2021-01" db="EMBL/GenBank/DDBJ databases">
        <title>Whole genome shotgun sequence of Plantactinospora endophytica NBRC 110450.</title>
        <authorList>
            <person name="Komaki H."/>
            <person name="Tamura T."/>
        </authorList>
    </citation>
    <scope>NUCLEOTIDE SEQUENCE [LARGE SCALE GENOMIC DNA]</scope>
    <source>
        <strain evidence="3 4">NBRC 110450</strain>
    </source>
</reference>
<dbReference type="SMART" id="SM00822">
    <property type="entry name" value="PKS_KR"/>
    <property type="match status" value="1"/>
</dbReference>